<keyword evidence="3" id="KW-1185">Reference proteome</keyword>
<reference evidence="2 3" key="1">
    <citation type="submission" date="2021-04" db="EMBL/GenBank/DDBJ databases">
        <authorList>
            <person name="Pira H."/>
            <person name="Risdian C."/>
            <person name="Wink J."/>
        </authorList>
    </citation>
    <scope>NUCLEOTIDE SEQUENCE [LARGE SCALE GENOMIC DNA]</scope>
    <source>
        <strain evidence="2 3">WH53</strain>
    </source>
</reference>
<accession>A0ABS5ZG43</accession>
<sequence>MIKRKLFYLALMIGCAEAKTPNASEICRENYKDPDGDIGFYIGECNDSVPFGQGVIEYSDGDTYAGAYKSGYRHGYGVYTWPSGDRYVGYWNYDNKHGKGTYYFEDGTIMSGEFKDDKLWQGWIYMRDKPACRVDEGSSKCVNIH</sequence>
<proteinExistence type="predicted"/>
<evidence type="ECO:0000313" key="3">
    <source>
        <dbReference type="Proteomes" id="UP000690515"/>
    </source>
</evidence>
<organism evidence="2 3">
    <name type="scientific">Zooshikella harenae</name>
    <dbReference type="NCBI Taxonomy" id="2827238"/>
    <lineage>
        <taxon>Bacteria</taxon>
        <taxon>Pseudomonadati</taxon>
        <taxon>Pseudomonadota</taxon>
        <taxon>Gammaproteobacteria</taxon>
        <taxon>Oceanospirillales</taxon>
        <taxon>Zooshikellaceae</taxon>
        <taxon>Zooshikella</taxon>
    </lineage>
</organism>
<dbReference type="SMART" id="SM00698">
    <property type="entry name" value="MORN"/>
    <property type="match status" value="2"/>
</dbReference>
<dbReference type="SUPFAM" id="SSF82185">
    <property type="entry name" value="Histone H3 K4-specific methyltransferase SET7/9 N-terminal domain"/>
    <property type="match status" value="1"/>
</dbReference>
<evidence type="ECO:0000313" key="2">
    <source>
        <dbReference type="EMBL" id="MBU2713019.1"/>
    </source>
</evidence>
<dbReference type="EMBL" id="JAGSOY010000058">
    <property type="protein sequence ID" value="MBU2713019.1"/>
    <property type="molecule type" value="Genomic_DNA"/>
</dbReference>
<dbReference type="PANTHER" id="PTHR43215:SF14">
    <property type="entry name" value="RADIAL SPOKE HEAD 1 HOMOLOG"/>
    <property type="match status" value="1"/>
</dbReference>
<evidence type="ECO:0000256" key="1">
    <source>
        <dbReference type="ARBA" id="ARBA00022737"/>
    </source>
</evidence>
<dbReference type="PANTHER" id="PTHR43215">
    <property type="entry name" value="RADIAL SPOKE HEAD 1 HOMOLOG"/>
    <property type="match status" value="1"/>
</dbReference>
<dbReference type="Gene3D" id="2.20.110.10">
    <property type="entry name" value="Histone H3 K4-specific methyltransferase SET7/9 N-terminal domain"/>
    <property type="match status" value="1"/>
</dbReference>
<dbReference type="InterPro" id="IPR003409">
    <property type="entry name" value="MORN"/>
</dbReference>
<dbReference type="Proteomes" id="UP000690515">
    <property type="component" value="Unassembled WGS sequence"/>
</dbReference>
<name>A0ABS5ZG43_9GAMM</name>
<dbReference type="RefSeq" id="WP_215821242.1">
    <property type="nucleotide sequence ID" value="NZ_JAGSOY010000058.1"/>
</dbReference>
<gene>
    <name evidence="2" type="ORF">KCG35_18275</name>
</gene>
<comment type="caution">
    <text evidence="2">The sequence shown here is derived from an EMBL/GenBank/DDBJ whole genome shotgun (WGS) entry which is preliminary data.</text>
</comment>
<dbReference type="Pfam" id="PF02493">
    <property type="entry name" value="MORN"/>
    <property type="match status" value="3"/>
</dbReference>
<evidence type="ECO:0008006" key="4">
    <source>
        <dbReference type="Google" id="ProtNLM"/>
    </source>
</evidence>
<protein>
    <recommendedName>
        <fullName evidence="4">MORN repeat protein</fullName>
    </recommendedName>
</protein>
<keyword evidence="1" id="KW-0677">Repeat</keyword>